<accession>A0A327S8S3</accession>
<reference evidence="5 6" key="1">
    <citation type="submission" date="2018-06" db="EMBL/GenBank/DDBJ databases">
        <title>Genomic Encyclopedia of Archaeal and Bacterial Type Strains, Phase II (KMG-II): from individual species to whole genera.</title>
        <authorList>
            <person name="Goeker M."/>
        </authorList>
    </citation>
    <scope>NUCLEOTIDE SEQUENCE [LARGE SCALE GENOMIC DNA]</scope>
    <source>
        <strain evidence="5 6">DSM 12408</strain>
    </source>
</reference>
<evidence type="ECO:0000313" key="6">
    <source>
        <dbReference type="Proteomes" id="UP000248987"/>
    </source>
</evidence>
<dbReference type="Proteomes" id="UP000248987">
    <property type="component" value="Unassembled WGS sequence"/>
</dbReference>
<evidence type="ECO:0000313" key="5">
    <source>
        <dbReference type="EMBL" id="RAJ24742.1"/>
    </source>
</evidence>
<dbReference type="SUPFAM" id="SSF53335">
    <property type="entry name" value="S-adenosyl-L-methionine-dependent methyltransferases"/>
    <property type="match status" value="1"/>
</dbReference>
<evidence type="ECO:0000256" key="1">
    <source>
        <dbReference type="ARBA" id="ARBA00022553"/>
    </source>
</evidence>
<sequence>MNLSEDFWDDRYKNKDIGWDLGEISAPLKAYFDQLTNKDLKILIPGGGNSYEAEYLHHQGFKNIYVVDLSKTALNNIKRRVPSFPSAHLIQQNFFDLEMSFDFLIEQTFFCALNPALRPAYSSKASELLNKNGLIVGLLFDIPLNSDKPPFGGDKKEYIGYFIPHFEIVILEPALNSHPSRNGTELFFKLRKRH</sequence>
<dbReference type="GO" id="GO:0008757">
    <property type="term" value="F:S-adenosylmethionine-dependent methyltransferase activity"/>
    <property type="evidence" value="ECO:0007669"/>
    <property type="project" value="InterPro"/>
</dbReference>
<evidence type="ECO:0000256" key="4">
    <source>
        <dbReference type="ARBA" id="ARBA00022691"/>
    </source>
</evidence>
<name>A0A327S8S3_9FLAO</name>
<keyword evidence="4" id="KW-0949">S-adenosyl-L-methionine</keyword>
<dbReference type="PANTHER" id="PTHR32183:SF6">
    <property type="entry name" value="CYSTEINE SULFINATE DESULFINASE_CYSTEINE DESULFURASE AND RELATED ENZYMES"/>
    <property type="match status" value="1"/>
</dbReference>
<evidence type="ECO:0000256" key="3">
    <source>
        <dbReference type="ARBA" id="ARBA00022679"/>
    </source>
</evidence>
<dbReference type="InterPro" id="IPR029063">
    <property type="entry name" value="SAM-dependent_MTases_sf"/>
</dbReference>
<keyword evidence="3 5" id="KW-0808">Transferase</keyword>
<keyword evidence="2 5" id="KW-0489">Methyltransferase</keyword>
<keyword evidence="1" id="KW-0597">Phosphoprotein</keyword>
<proteinExistence type="predicted"/>
<dbReference type="CDD" id="cd02440">
    <property type="entry name" value="AdoMet_MTases"/>
    <property type="match status" value="1"/>
</dbReference>
<dbReference type="Pfam" id="PF05724">
    <property type="entry name" value="TPMT"/>
    <property type="match status" value="1"/>
</dbReference>
<dbReference type="RefSeq" id="WP_111625849.1">
    <property type="nucleotide sequence ID" value="NZ_QLLQ01000005.1"/>
</dbReference>
<dbReference type="Gene3D" id="3.40.50.150">
    <property type="entry name" value="Vaccinia Virus protein VP39"/>
    <property type="match status" value="1"/>
</dbReference>
<dbReference type="InterPro" id="IPR008854">
    <property type="entry name" value="TPMT"/>
</dbReference>
<organism evidence="5 6">
    <name type="scientific">Gelidibacter algens</name>
    <dbReference type="NCBI Taxonomy" id="49280"/>
    <lineage>
        <taxon>Bacteria</taxon>
        <taxon>Pseudomonadati</taxon>
        <taxon>Bacteroidota</taxon>
        <taxon>Flavobacteriia</taxon>
        <taxon>Flavobacteriales</taxon>
        <taxon>Flavobacteriaceae</taxon>
        <taxon>Gelidibacter</taxon>
    </lineage>
</organism>
<dbReference type="PANTHER" id="PTHR32183">
    <property type="match status" value="1"/>
</dbReference>
<keyword evidence="6" id="KW-1185">Reference proteome</keyword>
<dbReference type="AlphaFoldDB" id="A0A327S8S3"/>
<dbReference type="GO" id="GO:0032259">
    <property type="term" value="P:methylation"/>
    <property type="evidence" value="ECO:0007669"/>
    <property type="project" value="UniProtKB-KW"/>
</dbReference>
<dbReference type="PROSITE" id="PS51585">
    <property type="entry name" value="SAM_MT_TPMT"/>
    <property type="match status" value="1"/>
</dbReference>
<evidence type="ECO:0000256" key="2">
    <source>
        <dbReference type="ARBA" id="ARBA00022603"/>
    </source>
</evidence>
<comment type="caution">
    <text evidence="5">The sequence shown here is derived from an EMBL/GenBank/DDBJ whole genome shotgun (WGS) entry which is preliminary data.</text>
</comment>
<gene>
    <name evidence="5" type="ORF">LX77_01738</name>
</gene>
<dbReference type="EMBL" id="QLLQ01000005">
    <property type="protein sequence ID" value="RAJ24742.1"/>
    <property type="molecule type" value="Genomic_DNA"/>
</dbReference>
<protein>
    <submittedName>
        <fullName evidence="5">Thiopurine S-methyltransferase</fullName>
    </submittedName>
</protein>